<protein>
    <submittedName>
        <fullName evidence="1">Uncharacterized protein</fullName>
    </submittedName>
</protein>
<comment type="caution">
    <text evidence="1">The sequence shown here is derived from an EMBL/GenBank/DDBJ whole genome shotgun (WGS) entry which is preliminary data.</text>
</comment>
<gene>
    <name evidence="1" type="ORF">SDC9_190290</name>
</gene>
<evidence type="ECO:0000313" key="1">
    <source>
        <dbReference type="EMBL" id="MPN42733.1"/>
    </source>
</evidence>
<name>A0A645I5I9_9ZZZZ</name>
<proteinExistence type="predicted"/>
<sequence>MLCSMFLYTRLYHGAKFVHSFTNYILESDTIYRNPLCIRIVADNRIDVYRSFYTLQEAPVRGDLYDSNYNFDTSVYK</sequence>
<organism evidence="1">
    <name type="scientific">bioreactor metagenome</name>
    <dbReference type="NCBI Taxonomy" id="1076179"/>
    <lineage>
        <taxon>unclassified sequences</taxon>
        <taxon>metagenomes</taxon>
        <taxon>ecological metagenomes</taxon>
    </lineage>
</organism>
<dbReference type="AlphaFoldDB" id="A0A645I5I9"/>
<reference evidence="1" key="1">
    <citation type="submission" date="2019-08" db="EMBL/GenBank/DDBJ databases">
        <authorList>
            <person name="Kucharzyk K."/>
            <person name="Murdoch R.W."/>
            <person name="Higgins S."/>
            <person name="Loffler F."/>
        </authorList>
    </citation>
    <scope>NUCLEOTIDE SEQUENCE</scope>
</reference>
<dbReference type="EMBL" id="VSSQ01100680">
    <property type="protein sequence ID" value="MPN42733.1"/>
    <property type="molecule type" value="Genomic_DNA"/>
</dbReference>
<accession>A0A645I5I9</accession>